<keyword evidence="1" id="KW-0472">Membrane</keyword>
<feature type="transmembrane region" description="Helical" evidence="1">
    <location>
        <begin position="7"/>
        <end position="27"/>
    </location>
</feature>
<reference evidence="2 3" key="2">
    <citation type="submission" date="2018-11" db="EMBL/GenBank/DDBJ databases">
        <authorList>
            <consortium name="Pathogen Informatics"/>
        </authorList>
    </citation>
    <scope>NUCLEOTIDE SEQUENCE [LARGE SCALE GENOMIC DNA]</scope>
</reference>
<organism evidence="4">
    <name type="scientific">Onchocerca flexuosa</name>
    <dbReference type="NCBI Taxonomy" id="387005"/>
    <lineage>
        <taxon>Eukaryota</taxon>
        <taxon>Metazoa</taxon>
        <taxon>Ecdysozoa</taxon>
        <taxon>Nematoda</taxon>
        <taxon>Chromadorea</taxon>
        <taxon>Rhabditida</taxon>
        <taxon>Spirurina</taxon>
        <taxon>Spiruromorpha</taxon>
        <taxon>Filarioidea</taxon>
        <taxon>Onchocercidae</taxon>
        <taxon>Onchocerca</taxon>
    </lineage>
</organism>
<dbReference type="AlphaFoldDB" id="A0A183H1L4"/>
<evidence type="ECO:0000256" key="1">
    <source>
        <dbReference type="SAM" id="Phobius"/>
    </source>
</evidence>
<accession>A0A183H1L4</accession>
<evidence type="ECO:0000313" key="3">
    <source>
        <dbReference type="Proteomes" id="UP000267606"/>
    </source>
</evidence>
<keyword evidence="1" id="KW-1133">Transmembrane helix</keyword>
<gene>
    <name evidence="2" type="ORF">OFLC_LOCUS1374</name>
</gene>
<keyword evidence="3" id="KW-1185">Reference proteome</keyword>
<keyword evidence="1" id="KW-0812">Transmembrane</keyword>
<proteinExistence type="predicted"/>
<reference evidence="4" key="1">
    <citation type="submission" date="2016-06" db="UniProtKB">
        <authorList>
            <consortium name="WormBaseParasite"/>
        </authorList>
    </citation>
    <scope>IDENTIFICATION</scope>
</reference>
<protein>
    <submittedName>
        <fullName evidence="2 4">Uncharacterized protein</fullName>
    </submittedName>
</protein>
<evidence type="ECO:0000313" key="4">
    <source>
        <dbReference type="WBParaSite" id="OFLC_0000137301-mRNA-1"/>
    </source>
</evidence>
<dbReference type="EMBL" id="UZAJ01000632">
    <property type="protein sequence ID" value="VDO29298.1"/>
    <property type="molecule type" value="Genomic_DNA"/>
</dbReference>
<sequence>MYNLVDVVKIIFITGCTFGHAIFLYLLNSIFPRNPNDSHPQSMLPNGIGFNTQHKYRKPVSYGQVLFPRLIRDQSREHVND</sequence>
<name>A0A183H1L4_9BILA</name>
<dbReference type="Proteomes" id="UP000267606">
    <property type="component" value="Unassembled WGS sequence"/>
</dbReference>
<evidence type="ECO:0000313" key="2">
    <source>
        <dbReference type="EMBL" id="VDO29298.1"/>
    </source>
</evidence>
<dbReference type="WBParaSite" id="OFLC_0000137301-mRNA-1">
    <property type="protein sequence ID" value="OFLC_0000137301-mRNA-1"/>
    <property type="gene ID" value="OFLC_0000137301"/>
</dbReference>